<keyword evidence="2" id="KW-0808">Transferase</keyword>
<keyword evidence="3" id="KW-1185">Reference proteome</keyword>
<dbReference type="SUPFAM" id="SSF53448">
    <property type="entry name" value="Nucleotide-diphospho-sugar transferases"/>
    <property type="match status" value="1"/>
</dbReference>
<dbReference type="Pfam" id="PF00535">
    <property type="entry name" value="Glycos_transf_2"/>
    <property type="match status" value="1"/>
</dbReference>
<name>A0A4Q7NGB3_9ACTN</name>
<reference evidence="2 3" key="1">
    <citation type="submission" date="2019-02" db="EMBL/GenBank/DDBJ databases">
        <title>Genomic Encyclopedia of Type Strains, Phase IV (KMG-IV): sequencing the most valuable type-strain genomes for metagenomic binning, comparative biology and taxonomic classification.</title>
        <authorList>
            <person name="Goeker M."/>
        </authorList>
    </citation>
    <scope>NUCLEOTIDE SEQUENCE [LARGE SCALE GENOMIC DNA]</scope>
    <source>
        <strain evidence="2 3">DSM 45622</strain>
    </source>
</reference>
<evidence type="ECO:0000259" key="1">
    <source>
        <dbReference type="Pfam" id="PF00535"/>
    </source>
</evidence>
<dbReference type="RefSeq" id="WP_130493978.1">
    <property type="nucleotide sequence ID" value="NZ_SGXD01000004.1"/>
</dbReference>
<dbReference type="EMBL" id="SGXD01000004">
    <property type="protein sequence ID" value="RZS82849.1"/>
    <property type="molecule type" value="Genomic_DNA"/>
</dbReference>
<protein>
    <submittedName>
        <fullName evidence="2">Glycosyl transferase family 2</fullName>
    </submittedName>
</protein>
<dbReference type="Gene3D" id="3.90.550.10">
    <property type="entry name" value="Spore Coat Polysaccharide Biosynthesis Protein SpsA, Chain A"/>
    <property type="match status" value="1"/>
</dbReference>
<sequence>MSLPSVTALVTVHQVERYVGEALDSALAQDYPEHLLDVVVVDDGSTDGSAGEVARRVGSGRVRVVRQANAGYVAATNRAVAEATGTLLAVLDADDVWPTDKVRRQVEALGERSLLYGDMTVIDRDGRVLQESWLEDQAPPVGDDVCGLLRGNVATSSSLLLRADAARRWGPVPVEVSFADWWFALRAALEGGLGYLAEPRTGYRFHGENMSLGTQGPERAGQLRASMALQRWFLRRLPERCAVEDVLGAWQSFADFGVELMRAAESPFVPLVPVSDADRAAAVAGAEQARALLADGRERAAAAAAVAAAAADPWCAPARTVIGLLG</sequence>
<dbReference type="InterPro" id="IPR001173">
    <property type="entry name" value="Glyco_trans_2-like"/>
</dbReference>
<comment type="caution">
    <text evidence="2">The sequence shown here is derived from an EMBL/GenBank/DDBJ whole genome shotgun (WGS) entry which is preliminary data.</text>
</comment>
<dbReference type="InterPro" id="IPR050834">
    <property type="entry name" value="Glycosyltransf_2"/>
</dbReference>
<dbReference type="GO" id="GO:0016740">
    <property type="term" value="F:transferase activity"/>
    <property type="evidence" value="ECO:0007669"/>
    <property type="project" value="UniProtKB-KW"/>
</dbReference>
<organism evidence="2 3">
    <name type="scientific">Motilibacter rhizosphaerae</name>
    <dbReference type="NCBI Taxonomy" id="598652"/>
    <lineage>
        <taxon>Bacteria</taxon>
        <taxon>Bacillati</taxon>
        <taxon>Actinomycetota</taxon>
        <taxon>Actinomycetes</taxon>
        <taxon>Motilibacterales</taxon>
        <taxon>Motilibacteraceae</taxon>
        <taxon>Motilibacter</taxon>
    </lineage>
</organism>
<dbReference type="InterPro" id="IPR029044">
    <property type="entry name" value="Nucleotide-diphossugar_trans"/>
</dbReference>
<feature type="domain" description="Glycosyltransferase 2-like" evidence="1">
    <location>
        <begin position="9"/>
        <end position="121"/>
    </location>
</feature>
<evidence type="ECO:0000313" key="3">
    <source>
        <dbReference type="Proteomes" id="UP000293638"/>
    </source>
</evidence>
<dbReference type="PANTHER" id="PTHR43685:SF11">
    <property type="entry name" value="GLYCOSYLTRANSFERASE TAGX-RELATED"/>
    <property type="match status" value="1"/>
</dbReference>
<evidence type="ECO:0000313" key="2">
    <source>
        <dbReference type="EMBL" id="RZS82849.1"/>
    </source>
</evidence>
<gene>
    <name evidence="2" type="ORF">EV189_3244</name>
</gene>
<dbReference type="Proteomes" id="UP000293638">
    <property type="component" value="Unassembled WGS sequence"/>
</dbReference>
<proteinExistence type="predicted"/>
<accession>A0A4Q7NGB3</accession>
<dbReference type="PANTHER" id="PTHR43685">
    <property type="entry name" value="GLYCOSYLTRANSFERASE"/>
    <property type="match status" value="1"/>
</dbReference>
<dbReference type="AlphaFoldDB" id="A0A4Q7NGB3"/>
<dbReference type="OrthoDB" id="9802649at2"/>